<evidence type="ECO:0000256" key="6">
    <source>
        <dbReference type="ARBA" id="ARBA00023163"/>
    </source>
</evidence>
<keyword evidence="6" id="KW-0804">Transcription</keyword>
<evidence type="ECO:0000313" key="14">
    <source>
        <dbReference type="Proteomes" id="UP000092461"/>
    </source>
</evidence>
<evidence type="ECO:0000313" key="13">
    <source>
        <dbReference type="EnsemblMetazoa" id="LLOJ005570-PA"/>
    </source>
</evidence>
<keyword evidence="4" id="KW-0805">Transcription regulation</keyword>
<dbReference type="VEuPathDB" id="VectorBase:LLOJ005570"/>
<dbReference type="SMART" id="SM00509">
    <property type="entry name" value="TFS2N"/>
    <property type="match status" value="1"/>
</dbReference>
<proteinExistence type="inferred from homology"/>
<dbReference type="Proteomes" id="UP000092461">
    <property type="component" value="Unassembled WGS sequence"/>
</dbReference>
<dbReference type="EnsemblMetazoa" id="LLOJ005570-RA">
    <property type="protein sequence ID" value="LLOJ005570-PA"/>
    <property type="gene ID" value="LLOJ005570"/>
</dbReference>
<dbReference type="GO" id="GO:0010628">
    <property type="term" value="P:positive regulation of gene expression"/>
    <property type="evidence" value="ECO:0007669"/>
    <property type="project" value="TreeGrafter"/>
</dbReference>
<evidence type="ECO:0000256" key="8">
    <source>
        <dbReference type="ARBA" id="ARBA00031968"/>
    </source>
</evidence>
<dbReference type="InterPro" id="IPR035441">
    <property type="entry name" value="TFIIS/LEDGF_dom_sf"/>
</dbReference>
<comment type="similarity">
    <text evidence="2">Belongs to the Mediator complex subunit 26 family.</text>
</comment>
<evidence type="ECO:0000256" key="2">
    <source>
        <dbReference type="ARBA" id="ARBA00009681"/>
    </source>
</evidence>
<dbReference type="GO" id="GO:0070847">
    <property type="term" value="C:core mediator complex"/>
    <property type="evidence" value="ECO:0007669"/>
    <property type="project" value="TreeGrafter"/>
</dbReference>
<name>A0A1B0CLT3_LUTLO</name>
<evidence type="ECO:0000313" key="12">
    <source>
        <dbReference type="EMBL" id="MBC1174093.1"/>
    </source>
</evidence>
<feature type="region of interest" description="Disordered" evidence="10">
    <location>
        <begin position="310"/>
        <end position="339"/>
    </location>
</feature>
<dbReference type="EMBL" id="AJWK01017609">
    <property type="status" value="NOT_ANNOTATED_CDS"/>
    <property type="molecule type" value="Genomic_DNA"/>
</dbReference>
<evidence type="ECO:0000256" key="1">
    <source>
        <dbReference type="ARBA" id="ARBA00004123"/>
    </source>
</evidence>
<dbReference type="PANTHER" id="PTHR15201:SF1">
    <property type="entry name" value="MEDIATOR OF RNA POLYMERASE II TRANSCRIPTION SUBUNIT 26"/>
    <property type="match status" value="1"/>
</dbReference>
<dbReference type="EMBL" id="GITU01005390">
    <property type="protein sequence ID" value="MBC1174093.1"/>
    <property type="molecule type" value="Transcribed_RNA"/>
</dbReference>
<evidence type="ECO:0000256" key="3">
    <source>
        <dbReference type="ARBA" id="ARBA00019686"/>
    </source>
</evidence>
<dbReference type="Pfam" id="PF08711">
    <property type="entry name" value="Med26"/>
    <property type="match status" value="1"/>
</dbReference>
<feature type="region of interest" description="Disordered" evidence="10">
    <location>
        <begin position="82"/>
        <end position="223"/>
    </location>
</feature>
<dbReference type="VEuPathDB" id="VectorBase:LLONM1_008528"/>
<keyword evidence="7 9" id="KW-0539">Nucleus</keyword>
<sequence length="596" mass="66322">MNQSVSELSRRLENALDTEYNVTDMATVLEIISVLEKTRVTIEQLESTQLTKCVSQMRRRTMDEVLARRSKNLIKQWRTLLPHLPNGKAGGRRRQNGDSMEDEEEARRRKKRRKQMPPEDDDVVVLVEPPPHGSASNSSHIDRGASPVGGTRAEELNFRGKFSRIPSTPASPTPDVSRNNSPSSAFKNTSPHDSRSVSPANQEPVQPKKRGRKKGSRGVDALIGDSYDTSPYLEFKHKLASGPKKVKTTKELLADLQNRKLTASSATSSPILQIRPTSPSQSLLLHSDGSQSQDPSIFMALPVTDLGHAHEAAAAAAPPPDEASAVPPEIPSSTTQTKSIEDEIRELKRQLACVIESQTCEEDEIAPACTCVFTEIHETDELENGVVTKRQSGFGEANTAVTDGGEASTTGTTHNMRRPPVKSIFDLDETDDGRVEIYSEPEEKPLDNTLLDTGPSWPMWRCIEDPDCPARLERGEVTAEDVRALHSLPLEHVNGNWSLGVPSAEPETDETGLYRRVVPQYNHLVMDRIPKVHESDSNATDVVRWHRKRHRRNNNSGSDDEDILHPGQTFREWFETVQVKSYNDELLTILPYVVID</sequence>
<reference evidence="12" key="2">
    <citation type="journal article" date="2020" name="BMC">
        <title>Leishmania infection induces a limited differential gene expression in the sand fly midgut.</title>
        <authorList>
            <person name="Coutinho-Abreu I.V."/>
            <person name="Serafim T.D."/>
            <person name="Meneses C."/>
            <person name="Kamhawi S."/>
            <person name="Oliveira F."/>
            <person name="Valenzuela J.G."/>
        </authorList>
    </citation>
    <scope>NUCLEOTIDE SEQUENCE</scope>
    <source>
        <strain evidence="12">Jacobina</strain>
        <tissue evidence="12">Midgut</tissue>
    </source>
</reference>
<dbReference type="GO" id="GO:0006357">
    <property type="term" value="P:regulation of transcription by RNA polymerase II"/>
    <property type="evidence" value="ECO:0007669"/>
    <property type="project" value="InterPro"/>
</dbReference>
<dbReference type="AlphaFoldDB" id="A0A1B0CLT3"/>
<keyword evidence="5" id="KW-0010">Activator</keyword>
<protein>
    <recommendedName>
        <fullName evidence="3">Mediator of RNA polymerase II transcription subunit 26</fullName>
    </recommendedName>
    <alternativeName>
        <fullName evidence="8">Mediator complex subunit 26</fullName>
    </alternativeName>
</protein>
<feature type="region of interest" description="Disordered" evidence="10">
    <location>
        <begin position="263"/>
        <end position="291"/>
    </location>
</feature>
<dbReference type="GO" id="GO:0016592">
    <property type="term" value="C:mediator complex"/>
    <property type="evidence" value="ECO:0007669"/>
    <property type="project" value="InterPro"/>
</dbReference>
<dbReference type="InterPro" id="IPR003617">
    <property type="entry name" value="TFIIS/CRSP70_N_sub"/>
</dbReference>
<dbReference type="PANTHER" id="PTHR15201">
    <property type="entry name" value="CRSP70"/>
    <property type="match status" value="1"/>
</dbReference>
<keyword evidence="14" id="KW-1185">Reference proteome</keyword>
<feature type="domain" description="TFIIS N-terminal" evidence="11">
    <location>
        <begin position="6"/>
        <end position="84"/>
    </location>
</feature>
<reference evidence="13" key="3">
    <citation type="submission" date="2020-05" db="UniProtKB">
        <authorList>
            <consortium name="EnsemblMetazoa"/>
        </authorList>
    </citation>
    <scope>IDENTIFICATION</scope>
    <source>
        <strain evidence="13">Jacobina</strain>
    </source>
</reference>
<dbReference type="GO" id="GO:0003712">
    <property type="term" value="F:transcription coregulator activity"/>
    <property type="evidence" value="ECO:0007669"/>
    <property type="project" value="TreeGrafter"/>
</dbReference>
<evidence type="ECO:0000256" key="4">
    <source>
        <dbReference type="ARBA" id="ARBA00023015"/>
    </source>
</evidence>
<evidence type="ECO:0000256" key="10">
    <source>
        <dbReference type="SAM" id="MobiDB-lite"/>
    </source>
</evidence>
<feature type="compositionally biased region" description="Polar residues" evidence="10">
    <location>
        <begin position="165"/>
        <end position="189"/>
    </location>
</feature>
<accession>A0A1B0CLT3</accession>
<feature type="region of interest" description="Disordered" evidence="10">
    <location>
        <begin position="397"/>
        <end position="419"/>
    </location>
</feature>
<dbReference type="EMBL" id="AJWK01017608">
    <property type="status" value="NOT_ANNOTATED_CDS"/>
    <property type="molecule type" value="Genomic_DNA"/>
</dbReference>
<organism evidence="13 14">
    <name type="scientific">Lutzomyia longipalpis</name>
    <name type="common">Sand fly</name>
    <dbReference type="NCBI Taxonomy" id="7200"/>
    <lineage>
        <taxon>Eukaryota</taxon>
        <taxon>Metazoa</taxon>
        <taxon>Ecdysozoa</taxon>
        <taxon>Arthropoda</taxon>
        <taxon>Hexapoda</taxon>
        <taxon>Insecta</taxon>
        <taxon>Pterygota</taxon>
        <taxon>Neoptera</taxon>
        <taxon>Endopterygota</taxon>
        <taxon>Diptera</taxon>
        <taxon>Nematocera</taxon>
        <taxon>Psychodoidea</taxon>
        <taxon>Psychodidae</taxon>
        <taxon>Lutzomyia</taxon>
        <taxon>Lutzomyia</taxon>
    </lineage>
</organism>
<dbReference type="SUPFAM" id="SSF47676">
    <property type="entry name" value="Conserved domain common to transcription factors TFIIS, elongin A, CRSP70"/>
    <property type="match status" value="1"/>
</dbReference>
<dbReference type="InterPro" id="IPR017923">
    <property type="entry name" value="TFIIS_N"/>
</dbReference>
<comment type="subcellular location">
    <subcellularLocation>
        <location evidence="1 9">Nucleus</location>
    </subcellularLocation>
</comment>
<feature type="compositionally biased region" description="Low complexity" evidence="10">
    <location>
        <begin position="312"/>
        <end position="327"/>
    </location>
</feature>
<reference evidence="14" key="1">
    <citation type="submission" date="2012-05" db="EMBL/GenBank/DDBJ databases">
        <title>Whole Genome Assembly of Lutzomyia longipalpis.</title>
        <authorList>
            <person name="Richards S."/>
            <person name="Qu C."/>
            <person name="Dillon R."/>
            <person name="Worley K."/>
            <person name="Scherer S."/>
            <person name="Batterton M."/>
            <person name="Taylor A."/>
            <person name="Hawes A."/>
            <person name="Hernandez B."/>
            <person name="Kovar C."/>
            <person name="Mandapat C."/>
            <person name="Pham C."/>
            <person name="Qu C."/>
            <person name="Jing C."/>
            <person name="Bess C."/>
            <person name="Bandaranaike D."/>
            <person name="Ngo D."/>
            <person name="Ongeri F."/>
            <person name="Arias F."/>
            <person name="Lara F."/>
            <person name="Weissenberger G."/>
            <person name="Kamau G."/>
            <person name="Han H."/>
            <person name="Shen H."/>
            <person name="Dinh H."/>
            <person name="Khalil I."/>
            <person name="Jones J."/>
            <person name="Shafer J."/>
            <person name="Jayaseelan J."/>
            <person name="Quiroz J."/>
            <person name="Blankenburg K."/>
            <person name="Nguyen L."/>
            <person name="Jackson L."/>
            <person name="Francisco L."/>
            <person name="Tang L.-Y."/>
            <person name="Pu L.-L."/>
            <person name="Perales L."/>
            <person name="Lorensuhewa L."/>
            <person name="Munidasa M."/>
            <person name="Coyle M."/>
            <person name="Taylor M."/>
            <person name="Puazo M."/>
            <person name="Firestine M."/>
            <person name="Scheel M."/>
            <person name="Javaid M."/>
            <person name="Wang M."/>
            <person name="Li M."/>
            <person name="Tabassum N."/>
            <person name="Saada N."/>
            <person name="Osuji N."/>
            <person name="Aqrawi P."/>
            <person name="Fu Q."/>
            <person name="Thornton R."/>
            <person name="Raj R."/>
            <person name="Goodspeed R."/>
            <person name="Mata R."/>
            <person name="Najjar R."/>
            <person name="Gubbala S."/>
            <person name="Lee S."/>
            <person name="Denson S."/>
            <person name="Patil S."/>
            <person name="Macmil S."/>
            <person name="Qi S."/>
            <person name="Matskevitch T."/>
            <person name="Palculict T."/>
            <person name="Mathew T."/>
            <person name="Vee V."/>
            <person name="Velamala V."/>
            <person name="Korchina V."/>
            <person name="Cai W."/>
            <person name="Liu W."/>
            <person name="Dai W."/>
            <person name="Zou X."/>
            <person name="Zhu Y."/>
            <person name="Zhang Y."/>
            <person name="Wu Y.-Q."/>
            <person name="Xin Y."/>
            <person name="Nazarath L."/>
            <person name="Kovar C."/>
            <person name="Han Y."/>
            <person name="Muzny D."/>
            <person name="Gibbs R."/>
        </authorList>
    </citation>
    <scope>NUCLEOTIDE SEQUENCE [LARGE SCALE GENOMIC DNA]</scope>
    <source>
        <strain evidence="14">Jacobina</strain>
    </source>
</reference>
<dbReference type="Gene3D" id="1.20.930.10">
    <property type="entry name" value="Conserved domain common to transcription factors TFIIS, elongin A, CRSP70"/>
    <property type="match status" value="1"/>
</dbReference>
<evidence type="ECO:0000259" key="11">
    <source>
        <dbReference type="PROSITE" id="PS51319"/>
    </source>
</evidence>
<dbReference type="InterPro" id="IPR042376">
    <property type="entry name" value="MED26"/>
</dbReference>
<evidence type="ECO:0000256" key="5">
    <source>
        <dbReference type="ARBA" id="ARBA00023159"/>
    </source>
</evidence>
<evidence type="ECO:0000256" key="7">
    <source>
        <dbReference type="ARBA" id="ARBA00023242"/>
    </source>
</evidence>
<feature type="compositionally biased region" description="Basic residues" evidence="10">
    <location>
        <begin position="207"/>
        <end position="216"/>
    </location>
</feature>
<evidence type="ECO:0000256" key="9">
    <source>
        <dbReference type="PROSITE-ProRule" id="PRU00649"/>
    </source>
</evidence>
<dbReference type="PROSITE" id="PS51319">
    <property type="entry name" value="TFIIS_N"/>
    <property type="match status" value="1"/>
</dbReference>